<dbReference type="PANTHER" id="PTHR11247">
    <property type="entry name" value="PALMITOYL-PROTEIN THIOESTERASE/DOLICHYLDIPHOSPHATASE 1"/>
    <property type="match status" value="1"/>
</dbReference>
<protein>
    <recommendedName>
        <fullName evidence="7">palmitoyl-CoA hydrolase</fullName>
        <ecNumber evidence="7">3.1.2.2</ecNumber>
    </recommendedName>
</protein>
<comment type="similarity">
    <text evidence="2">Belongs to the palmitoyl-protein thioesterase family.</text>
</comment>
<sequence length="306" mass="35023">MFRSEIKTTGLKTYICYITIITLCSLLVVSTFLYFQGSHSYKPVIIVHGILSEYSSMDYLANRIKEQHPGTIVHITNDFGGLFSLEPMWHQVHRVGAEIMMMSAMHPDGIILLGYSQGGLVARAALEAYKDHNVKTFISLSSPQAGQYGTKFLHIFYPDLALKSAYELFYSRIGQLSSVGNYWNDPHHQKLYFNYSKFLPYINNEKQTKLQNDFKLGIAKLDKMVLIGGPDDGVISPWQSSHFGYYDKDENITEMKNQLFYKKDLFGLKSLDEAGKLTVFVVEGVTHMEWHKNTSIIDKYIIPWLT</sequence>
<dbReference type="InterPro" id="IPR029058">
    <property type="entry name" value="AB_hydrolase_fold"/>
</dbReference>
<gene>
    <name evidence="11" type="ORF">g.22560</name>
</gene>
<keyword evidence="6" id="KW-0458">Lysosome</keyword>
<evidence type="ECO:0000256" key="9">
    <source>
        <dbReference type="ARBA" id="ARBA00093353"/>
    </source>
</evidence>
<dbReference type="AlphaFoldDB" id="A0A1B6C2B5"/>
<dbReference type="FunFam" id="3.40.50.1820:FF:000037">
    <property type="entry name" value="Lysosomal thioesterase PPT2 homolog"/>
    <property type="match status" value="1"/>
</dbReference>
<keyword evidence="5" id="KW-0325">Glycoprotein</keyword>
<evidence type="ECO:0000256" key="5">
    <source>
        <dbReference type="ARBA" id="ARBA00023180"/>
    </source>
</evidence>
<keyword evidence="10" id="KW-0472">Membrane</keyword>
<dbReference type="SUPFAM" id="SSF53474">
    <property type="entry name" value="alpha/beta-Hydrolases"/>
    <property type="match status" value="1"/>
</dbReference>
<evidence type="ECO:0000256" key="6">
    <source>
        <dbReference type="ARBA" id="ARBA00023228"/>
    </source>
</evidence>
<dbReference type="EMBL" id="GEDC01029636">
    <property type="protein sequence ID" value="JAS07662.1"/>
    <property type="molecule type" value="Transcribed_RNA"/>
</dbReference>
<keyword evidence="3" id="KW-0732">Signal</keyword>
<evidence type="ECO:0000256" key="7">
    <source>
        <dbReference type="ARBA" id="ARBA00038848"/>
    </source>
</evidence>
<accession>A0A1B6C2B5</accession>
<organism evidence="11">
    <name type="scientific">Clastoptera arizonana</name>
    <name type="common">Arizona spittle bug</name>
    <dbReference type="NCBI Taxonomy" id="38151"/>
    <lineage>
        <taxon>Eukaryota</taxon>
        <taxon>Metazoa</taxon>
        <taxon>Ecdysozoa</taxon>
        <taxon>Arthropoda</taxon>
        <taxon>Hexapoda</taxon>
        <taxon>Insecta</taxon>
        <taxon>Pterygota</taxon>
        <taxon>Neoptera</taxon>
        <taxon>Paraneoptera</taxon>
        <taxon>Hemiptera</taxon>
        <taxon>Auchenorrhyncha</taxon>
        <taxon>Cercopoidea</taxon>
        <taxon>Clastopteridae</taxon>
        <taxon>Clastoptera</taxon>
    </lineage>
</organism>
<keyword evidence="4" id="KW-0378">Hydrolase</keyword>
<keyword evidence="10" id="KW-1133">Transmembrane helix</keyword>
<evidence type="ECO:0000256" key="3">
    <source>
        <dbReference type="ARBA" id="ARBA00022729"/>
    </source>
</evidence>
<feature type="transmembrane region" description="Helical" evidence="10">
    <location>
        <begin position="14"/>
        <end position="35"/>
    </location>
</feature>
<dbReference type="GO" id="GO:0005764">
    <property type="term" value="C:lysosome"/>
    <property type="evidence" value="ECO:0007669"/>
    <property type="project" value="UniProtKB-SubCell"/>
</dbReference>
<keyword evidence="10" id="KW-0812">Transmembrane</keyword>
<evidence type="ECO:0000256" key="8">
    <source>
        <dbReference type="ARBA" id="ARBA00093223"/>
    </source>
</evidence>
<comment type="function">
    <text evidence="9">Catalyzes the cleavage of thioester bonds from S-palmitoyl-CoA or S-palmitoyl-N-acetylcysteamine (unbranched structures) but does not have activity against palmitoylcysteine or palmitoylated proteins, branched structures or bulky head groups. Conversely, hydrolyzes both long and short chain fatty acyl-CoA substrate.</text>
</comment>
<evidence type="ECO:0000256" key="1">
    <source>
        <dbReference type="ARBA" id="ARBA00004371"/>
    </source>
</evidence>
<dbReference type="PANTHER" id="PTHR11247:SF27">
    <property type="entry name" value="LYSOSOMAL THIOESTERASE PPT2"/>
    <property type="match status" value="1"/>
</dbReference>
<comment type="catalytic activity">
    <reaction evidence="8">
        <text>S-hexadecanoyl-N-acetylcysteamine + H2O = N-acetylcysteamine + hexadecanoate + H(+)</text>
        <dbReference type="Rhea" id="RHEA:84099"/>
        <dbReference type="ChEBI" id="CHEBI:7896"/>
        <dbReference type="ChEBI" id="CHEBI:15377"/>
        <dbReference type="ChEBI" id="CHEBI:15378"/>
        <dbReference type="ChEBI" id="CHEBI:74410"/>
        <dbReference type="ChEBI" id="CHEBI:233601"/>
    </reaction>
</comment>
<dbReference type="EC" id="3.1.2.2" evidence="7"/>
<proteinExistence type="inferred from homology"/>
<comment type="subcellular location">
    <subcellularLocation>
        <location evidence="1">Lysosome</location>
    </subcellularLocation>
</comment>
<dbReference type="GO" id="GO:0016790">
    <property type="term" value="F:thiolester hydrolase activity"/>
    <property type="evidence" value="ECO:0007669"/>
    <property type="project" value="UniProtKB-ARBA"/>
</dbReference>
<evidence type="ECO:0000256" key="4">
    <source>
        <dbReference type="ARBA" id="ARBA00022801"/>
    </source>
</evidence>
<evidence type="ECO:0000256" key="2">
    <source>
        <dbReference type="ARBA" id="ARBA00010758"/>
    </source>
</evidence>
<dbReference type="Gene3D" id="3.40.50.1820">
    <property type="entry name" value="alpha/beta hydrolase"/>
    <property type="match status" value="1"/>
</dbReference>
<reference evidence="11" key="1">
    <citation type="submission" date="2015-12" db="EMBL/GenBank/DDBJ databases">
        <title>De novo transcriptome assembly of four potential Pierce s Disease insect vectors from Arizona vineyards.</title>
        <authorList>
            <person name="Tassone E.E."/>
        </authorList>
    </citation>
    <scope>NUCLEOTIDE SEQUENCE</scope>
</reference>
<dbReference type="Pfam" id="PF02089">
    <property type="entry name" value="Palm_thioest"/>
    <property type="match status" value="1"/>
</dbReference>
<dbReference type="GO" id="GO:0098599">
    <property type="term" value="F:palmitoyl hydrolase activity"/>
    <property type="evidence" value="ECO:0007669"/>
    <property type="project" value="UniProtKB-ARBA"/>
</dbReference>
<evidence type="ECO:0000256" key="10">
    <source>
        <dbReference type="SAM" id="Phobius"/>
    </source>
</evidence>
<name>A0A1B6C2B5_9HEMI</name>
<evidence type="ECO:0000313" key="11">
    <source>
        <dbReference type="EMBL" id="JAS07662.1"/>
    </source>
</evidence>